<sequence>MVARSVLGRRFRTVRNGSESRAANGVSVYRIDTGPYLRAYPASQPPRRILQRPPRPAEAPSRLPVSLPITITLAPLRASCTCIRSYRLSHALPFNYSETPRKSIPAETDRAFLMHIHLDAWRRQYHFYRLRSVYSDPTAR</sequence>
<reference evidence="1 2" key="1">
    <citation type="submission" date="2023-03" db="EMBL/GenBank/DDBJ databases">
        <title>High recombination rates correlate with genetic variation in Cardiocondyla obscurior ants.</title>
        <authorList>
            <person name="Errbii M."/>
        </authorList>
    </citation>
    <scope>NUCLEOTIDE SEQUENCE [LARGE SCALE GENOMIC DNA]</scope>
    <source>
        <strain evidence="1">Alpha-2009</strain>
        <tissue evidence="1">Whole body</tissue>
    </source>
</reference>
<protein>
    <submittedName>
        <fullName evidence="1">Uncharacterized protein</fullName>
    </submittedName>
</protein>
<dbReference type="Proteomes" id="UP001430953">
    <property type="component" value="Unassembled WGS sequence"/>
</dbReference>
<accession>A0AAW2GXQ6</accession>
<evidence type="ECO:0000313" key="2">
    <source>
        <dbReference type="Proteomes" id="UP001430953"/>
    </source>
</evidence>
<evidence type="ECO:0000313" key="1">
    <source>
        <dbReference type="EMBL" id="KAL0132080.1"/>
    </source>
</evidence>
<dbReference type="AlphaFoldDB" id="A0AAW2GXQ6"/>
<comment type="caution">
    <text evidence="1">The sequence shown here is derived from an EMBL/GenBank/DDBJ whole genome shotgun (WGS) entry which is preliminary data.</text>
</comment>
<proteinExistence type="predicted"/>
<name>A0AAW2GXQ6_9HYME</name>
<organism evidence="1 2">
    <name type="scientific">Cardiocondyla obscurior</name>
    <dbReference type="NCBI Taxonomy" id="286306"/>
    <lineage>
        <taxon>Eukaryota</taxon>
        <taxon>Metazoa</taxon>
        <taxon>Ecdysozoa</taxon>
        <taxon>Arthropoda</taxon>
        <taxon>Hexapoda</taxon>
        <taxon>Insecta</taxon>
        <taxon>Pterygota</taxon>
        <taxon>Neoptera</taxon>
        <taxon>Endopterygota</taxon>
        <taxon>Hymenoptera</taxon>
        <taxon>Apocrita</taxon>
        <taxon>Aculeata</taxon>
        <taxon>Formicoidea</taxon>
        <taxon>Formicidae</taxon>
        <taxon>Myrmicinae</taxon>
        <taxon>Cardiocondyla</taxon>
    </lineage>
</organism>
<keyword evidence="2" id="KW-1185">Reference proteome</keyword>
<dbReference type="EMBL" id="JADYXP020000001">
    <property type="protein sequence ID" value="KAL0132080.1"/>
    <property type="molecule type" value="Genomic_DNA"/>
</dbReference>
<gene>
    <name evidence="1" type="ORF">PUN28_000094</name>
</gene>